<dbReference type="Gene3D" id="1.10.10.1230">
    <property type="entry name" value="Penicillin-binding protein, N-terminal non-catalytic domain, head sub-domain"/>
    <property type="match status" value="1"/>
</dbReference>
<dbReference type="SUPFAM" id="SSF56519">
    <property type="entry name" value="Penicillin binding protein dimerisation domain"/>
    <property type="match status" value="1"/>
</dbReference>
<evidence type="ECO:0000256" key="9">
    <source>
        <dbReference type="ARBA" id="ARBA00023316"/>
    </source>
</evidence>
<keyword evidence="9" id="KW-0961">Cell wall biogenesis/degradation</keyword>
<keyword evidence="4" id="KW-0812">Transmembrane</keyword>
<evidence type="ECO:0000256" key="3">
    <source>
        <dbReference type="ARBA" id="ARBA00022475"/>
    </source>
</evidence>
<evidence type="ECO:0000259" key="10">
    <source>
        <dbReference type="Pfam" id="PF00905"/>
    </source>
</evidence>
<accession>A0A0R2MYK6</accession>
<dbReference type="AlphaFoldDB" id="A0A0R2MYK6"/>
<dbReference type="GO" id="GO:0008658">
    <property type="term" value="F:penicillin binding"/>
    <property type="evidence" value="ECO:0007669"/>
    <property type="project" value="InterPro"/>
</dbReference>
<dbReference type="SUPFAM" id="SSF56601">
    <property type="entry name" value="beta-lactamase/transpeptidase-like"/>
    <property type="match status" value="1"/>
</dbReference>
<dbReference type="Gene3D" id="3.90.1310.10">
    <property type="entry name" value="Penicillin-binding protein 2a (Domain 2)"/>
    <property type="match status" value="1"/>
</dbReference>
<dbReference type="InterPro" id="IPR001460">
    <property type="entry name" value="PCN-bd_Tpept"/>
</dbReference>
<proteinExistence type="inferred from homology"/>
<dbReference type="Pfam" id="PF00905">
    <property type="entry name" value="Transpeptidase"/>
    <property type="match status" value="1"/>
</dbReference>
<dbReference type="InterPro" id="IPR005311">
    <property type="entry name" value="PBP_dimer"/>
</dbReference>
<protein>
    <submittedName>
        <fullName evidence="12">Cell division protein penicillin-binding protein 2</fullName>
    </submittedName>
</protein>
<comment type="caution">
    <text evidence="12">The sequence shown here is derived from an EMBL/GenBank/DDBJ whole genome shotgun (WGS) entry which is preliminary data.</text>
</comment>
<dbReference type="PANTHER" id="PTHR30627">
    <property type="entry name" value="PEPTIDOGLYCAN D,D-TRANSPEPTIDASE"/>
    <property type="match status" value="1"/>
</dbReference>
<comment type="similarity">
    <text evidence="2">Belongs to the transpeptidase family.</text>
</comment>
<dbReference type="GO" id="GO:0051301">
    <property type="term" value="P:cell division"/>
    <property type="evidence" value="ECO:0007669"/>
    <property type="project" value="UniProtKB-KW"/>
</dbReference>
<evidence type="ECO:0000256" key="1">
    <source>
        <dbReference type="ARBA" id="ARBA00004162"/>
    </source>
</evidence>
<organism evidence="12 13">
    <name type="scientific">Lacticaseibacillus saniviri JCM 17471 = DSM 24301</name>
    <dbReference type="NCBI Taxonomy" id="1293598"/>
    <lineage>
        <taxon>Bacteria</taxon>
        <taxon>Bacillati</taxon>
        <taxon>Bacillota</taxon>
        <taxon>Bacilli</taxon>
        <taxon>Lactobacillales</taxon>
        <taxon>Lactobacillaceae</taxon>
        <taxon>Lacticaseibacillus</taxon>
    </lineage>
</organism>
<dbReference type="Proteomes" id="UP000050969">
    <property type="component" value="Unassembled WGS sequence"/>
</dbReference>
<name>A0A0R2MYK6_9LACO</name>
<evidence type="ECO:0000259" key="11">
    <source>
        <dbReference type="Pfam" id="PF03717"/>
    </source>
</evidence>
<evidence type="ECO:0000256" key="2">
    <source>
        <dbReference type="ARBA" id="ARBA00007171"/>
    </source>
</evidence>
<keyword evidence="5" id="KW-0133">Cell shape</keyword>
<keyword evidence="13" id="KW-1185">Reference proteome</keyword>
<feature type="domain" description="Penicillin-binding protein dimerisation" evidence="11">
    <location>
        <begin position="35"/>
        <end position="273"/>
    </location>
</feature>
<dbReference type="GO" id="GO:0071972">
    <property type="term" value="F:peptidoglycan L,D-transpeptidase activity"/>
    <property type="evidence" value="ECO:0007669"/>
    <property type="project" value="TreeGrafter"/>
</dbReference>
<dbReference type="PATRIC" id="fig|1293598.4.peg.875"/>
<sequence length="682" mass="73060">MFAALVGQLAYLQILNGSRLTAEVDRTDKTVIKGNVPRGLVFDSKGRALVTNKANSAITYTRSVGITSAQMKALAQTLAKYITVPSTSLTPRDFADYYLASDANSQAVTKKLSKADQALSTSDSSEFYKKQVAYVQKHLPTYTKAQQQPIEIFKVMSGSTQLSTVYIKAEGVTEKEVAEVGEHLTSMPGVNLGTDWQREYPNGDSMTSIIGRVSSEKSGLPAENLSSYLANGYARNDRVGTSYLENAYENVLKGSKSQTQVEIGSKNQIVNSVQQFKGQQGANLNLTIDSAYQAKVEATLTKVFDQARAAGVANVSDGAYAVAMDPNSGRILALAGRQQNIKTHTVTNDALGVINRSFVMGSAVKGATVLGAMQDGVITPTDNYLPDTPIYLPGTPVKKSVYPVGTFGSLDAASALEVSSNIYMMRLAMKEGHAKYVPNDYMSLDSNIFTTMRKYFTEFGLGQKTGIDLPGETSGYAGPTVNSAGTLPVGSALDLSYGNYDAYTLIQMAQYISSIANNGYRMQPYLVQSISSTLADGSSGPILSTTQPKVLAKILSTQAQINVVKQGMWQVVHGTNGWTTATALNTLNPGVAGKTGTAQTFTRVDPEDNTSEQVETTTLSFVGFAPASNPKIAIAVVVPNLTGDEPANYNLMIAQQMFADYYSMNNIKADPNYSSHQSTING</sequence>
<dbReference type="PANTHER" id="PTHR30627:SF2">
    <property type="entry name" value="PEPTIDOGLYCAN D,D-TRANSPEPTIDASE MRDA"/>
    <property type="match status" value="1"/>
</dbReference>
<dbReference type="Pfam" id="PF03717">
    <property type="entry name" value="PBP_dimer"/>
    <property type="match status" value="1"/>
</dbReference>
<evidence type="ECO:0000313" key="12">
    <source>
        <dbReference type="EMBL" id="KRO18550.1"/>
    </source>
</evidence>
<keyword evidence="3" id="KW-1003">Cell membrane</keyword>
<dbReference type="GO" id="GO:0005886">
    <property type="term" value="C:plasma membrane"/>
    <property type="evidence" value="ECO:0007669"/>
    <property type="project" value="UniProtKB-SubCell"/>
</dbReference>
<evidence type="ECO:0000256" key="6">
    <source>
        <dbReference type="ARBA" id="ARBA00022984"/>
    </source>
</evidence>
<keyword evidence="8" id="KW-0472">Membrane</keyword>
<gene>
    <name evidence="12" type="ORF">IV56_GL000827</name>
</gene>
<dbReference type="InterPro" id="IPR036138">
    <property type="entry name" value="PBP_dimer_sf"/>
</dbReference>
<dbReference type="GO" id="GO:0071555">
    <property type="term" value="P:cell wall organization"/>
    <property type="evidence" value="ECO:0007669"/>
    <property type="project" value="UniProtKB-KW"/>
</dbReference>
<comment type="subcellular location">
    <subcellularLocation>
        <location evidence="1">Cell membrane</location>
        <topology evidence="1">Single-pass membrane protein</topology>
    </subcellularLocation>
</comment>
<feature type="domain" description="Penicillin-binding protein transpeptidase" evidence="10">
    <location>
        <begin position="320"/>
        <end position="660"/>
    </location>
</feature>
<keyword evidence="6" id="KW-0573">Peptidoglycan synthesis</keyword>
<evidence type="ECO:0000256" key="4">
    <source>
        <dbReference type="ARBA" id="ARBA00022692"/>
    </source>
</evidence>
<evidence type="ECO:0000313" key="13">
    <source>
        <dbReference type="Proteomes" id="UP000050969"/>
    </source>
</evidence>
<dbReference type="STRING" id="1293598.IV56_GL000827"/>
<evidence type="ECO:0000256" key="5">
    <source>
        <dbReference type="ARBA" id="ARBA00022960"/>
    </source>
</evidence>
<evidence type="ECO:0000256" key="7">
    <source>
        <dbReference type="ARBA" id="ARBA00022989"/>
    </source>
</evidence>
<dbReference type="Gene3D" id="3.40.710.10">
    <property type="entry name" value="DD-peptidase/beta-lactamase superfamily"/>
    <property type="match status" value="1"/>
</dbReference>
<dbReference type="InterPro" id="IPR050515">
    <property type="entry name" value="Beta-lactam/transpept"/>
</dbReference>
<keyword evidence="12" id="KW-0132">Cell division</keyword>
<dbReference type="InterPro" id="IPR012338">
    <property type="entry name" value="Beta-lactam/transpept-like"/>
</dbReference>
<keyword evidence="7" id="KW-1133">Transmembrane helix</keyword>
<dbReference type="GO" id="GO:0009252">
    <property type="term" value="P:peptidoglycan biosynthetic process"/>
    <property type="evidence" value="ECO:0007669"/>
    <property type="project" value="UniProtKB-KW"/>
</dbReference>
<keyword evidence="12" id="KW-0131">Cell cycle</keyword>
<reference evidence="12 13" key="1">
    <citation type="journal article" date="2015" name="Genome Announc.">
        <title>Expanding the biotechnology potential of lactobacilli through comparative genomics of 213 strains and associated genera.</title>
        <authorList>
            <person name="Sun Z."/>
            <person name="Harris H.M."/>
            <person name="McCann A."/>
            <person name="Guo C."/>
            <person name="Argimon S."/>
            <person name="Zhang W."/>
            <person name="Yang X."/>
            <person name="Jeffery I.B."/>
            <person name="Cooney J.C."/>
            <person name="Kagawa T.F."/>
            <person name="Liu W."/>
            <person name="Song Y."/>
            <person name="Salvetti E."/>
            <person name="Wrobel A."/>
            <person name="Rasinkangas P."/>
            <person name="Parkhill J."/>
            <person name="Rea M.C."/>
            <person name="O'Sullivan O."/>
            <person name="Ritari J."/>
            <person name="Douillard F.P."/>
            <person name="Paul Ross R."/>
            <person name="Yang R."/>
            <person name="Briner A.E."/>
            <person name="Felis G.E."/>
            <person name="de Vos W.M."/>
            <person name="Barrangou R."/>
            <person name="Klaenhammer T.R."/>
            <person name="Caufield P.W."/>
            <person name="Cui Y."/>
            <person name="Zhang H."/>
            <person name="O'Toole P.W."/>
        </authorList>
    </citation>
    <scope>NUCLEOTIDE SEQUENCE [LARGE SCALE GENOMIC DNA]</scope>
    <source>
        <strain evidence="12 13">DSM 24301</strain>
    </source>
</reference>
<dbReference type="EMBL" id="JQCE01000004">
    <property type="protein sequence ID" value="KRO18550.1"/>
    <property type="molecule type" value="Genomic_DNA"/>
</dbReference>
<dbReference type="GO" id="GO:0008360">
    <property type="term" value="P:regulation of cell shape"/>
    <property type="evidence" value="ECO:0007669"/>
    <property type="project" value="UniProtKB-KW"/>
</dbReference>
<evidence type="ECO:0000256" key="8">
    <source>
        <dbReference type="ARBA" id="ARBA00023136"/>
    </source>
</evidence>